<protein>
    <submittedName>
        <fullName evidence="2">DUF1330 domain-containing protein</fullName>
    </submittedName>
</protein>
<accession>A0ABX0Z2Q9</accession>
<dbReference type="Gene3D" id="3.30.70.100">
    <property type="match status" value="1"/>
</dbReference>
<dbReference type="EMBL" id="JAATEO010000007">
    <property type="protein sequence ID" value="NJP32095.1"/>
    <property type="molecule type" value="Genomic_DNA"/>
</dbReference>
<dbReference type="PANTHER" id="PTHR41521:SF4">
    <property type="entry name" value="BLR0684 PROTEIN"/>
    <property type="match status" value="1"/>
</dbReference>
<sequence length="115" mass="13045">MTAFAVAHLRTPTFDHEDIHRYLERIQATLDPFGGRFRVHGPQVEVIEGEWPGTIVIIEFPDRESVRSWYDSPAYREILPLRTRHIEGSAIIVDGVPADYDPARTAAYLRAQAAS</sequence>
<evidence type="ECO:0000313" key="2">
    <source>
        <dbReference type="EMBL" id="NJP32095.1"/>
    </source>
</evidence>
<comment type="caution">
    <text evidence="2">The sequence shown here is derived from an EMBL/GenBank/DDBJ whole genome shotgun (WGS) entry which is preliminary data.</text>
</comment>
<dbReference type="InterPro" id="IPR010753">
    <property type="entry name" value="DUF1330"/>
</dbReference>
<evidence type="ECO:0000313" key="3">
    <source>
        <dbReference type="Proteomes" id="UP000783871"/>
    </source>
</evidence>
<feature type="domain" description="DUF1330" evidence="1">
    <location>
        <begin position="2"/>
        <end position="96"/>
    </location>
</feature>
<dbReference type="SUPFAM" id="SSF54909">
    <property type="entry name" value="Dimeric alpha+beta barrel"/>
    <property type="match status" value="1"/>
</dbReference>
<dbReference type="Proteomes" id="UP000783871">
    <property type="component" value="Unassembled WGS sequence"/>
</dbReference>
<dbReference type="RefSeq" id="WP_168000487.1">
    <property type="nucleotide sequence ID" value="NZ_JAATEO010000007.1"/>
</dbReference>
<reference evidence="2 3" key="1">
    <citation type="submission" date="2020-03" db="EMBL/GenBank/DDBJ databases">
        <title>WGS of actinomycetes isolated from Thailand.</title>
        <authorList>
            <person name="Thawai C."/>
        </authorList>
    </citation>
    <scope>NUCLEOTIDE SEQUENCE [LARGE SCALE GENOMIC DNA]</scope>
    <source>
        <strain evidence="2 3">HSS6-12</strain>
    </source>
</reference>
<evidence type="ECO:0000259" key="1">
    <source>
        <dbReference type="Pfam" id="PF07045"/>
    </source>
</evidence>
<gene>
    <name evidence="2" type="ORF">HCJ94_08925</name>
</gene>
<dbReference type="InterPro" id="IPR011008">
    <property type="entry name" value="Dimeric_a/b-barrel"/>
</dbReference>
<dbReference type="Pfam" id="PF07045">
    <property type="entry name" value="DUF1330"/>
    <property type="match status" value="1"/>
</dbReference>
<dbReference type="PANTHER" id="PTHR41521">
    <property type="match status" value="1"/>
</dbReference>
<keyword evidence="3" id="KW-1185">Reference proteome</keyword>
<name>A0ABX0Z2Q9_9ACTN</name>
<organism evidence="2 3">
    <name type="scientific">Micromonospora thermarum</name>
    <dbReference type="NCBI Taxonomy" id="2720024"/>
    <lineage>
        <taxon>Bacteria</taxon>
        <taxon>Bacillati</taxon>
        <taxon>Actinomycetota</taxon>
        <taxon>Actinomycetes</taxon>
        <taxon>Micromonosporales</taxon>
        <taxon>Micromonosporaceae</taxon>
        <taxon>Micromonospora</taxon>
    </lineage>
</organism>
<proteinExistence type="predicted"/>